<feature type="compositionally biased region" description="Basic and acidic residues" evidence="1">
    <location>
        <begin position="156"/>
        <end position="165"/>
    </location>
</feature>
<dbReference type="GeneID" id="18921708"/>
<dbReference type="Proteomes" id="UP000001072">
    <property type="component" value="Unassembled WGS sequence"/>
</dbReference>
<evidence type="ECO:0000313" key="4">
    <source>
        <dbReference type="Proteomes" id="UP000001072"/>
    </source>
</evidence>
<evidence type="ECO:0008006" key="5">
    <source>
        <dbReference type="Google" id="ProtNLM"/>
    </source>
</evidence>
<organism evidence="4">
    <name type="scientific">Melampsora larici-populina (strain 98AG31 / pathotype 3-4-7)</name>
    <name type="common">Poplar leaf rust fungus</name>
    <dbReference type="NCBI Taxonomy" id="747676"/>
    <lineage>
        <taxon>Eukaryota</taxon>
        <taxon>Fungi</taxon>
        <taxon>Dikarya</taxon>
        <taxon>Basidiomycota</taxon>
        <taxon>Pucciniomycotina</taxon>
        <taxon>Pucciniomycetes</taxon>
        <taxon>Pucciniales</taxon>
        <taxon>Melampsoraceae</taxon>
        <taxon>Melampsora</taxon>
    </lineage>
</organism>
<dbReference type="HOGENOM" id="CLU_1415475_0_0_1"/>
<gene>
    <name evidence="3" type="ORF">MELLADRAFT_102534</name>
</gene>
<feature type="chain" id="PRO_5003314858" description="Secreted protein" evidence="2">
    <location>
        <begin position="23"/>
        <end position="192"/>
    </location>
</feature>
<dbReference type="RefSeq" id="XP_007405142.1">
    <property type="nucleotide sequence ID" value="XM_007405080.1"/>
</dbReference>
<dbReference type="InParanoid" id="F4R730"/>
<reference evidence="4" key="1">
    <citation type="journal article" date="2011" name="Proc. Natl. Acad. Sci. U.S.A.">
        <title>Obligate biotrophy features unraveled by the genomic analysis of rust fungi.</title>
        <authorList>
            <person name="Duplessis S."/>
            <person name="Cuomo C.A."/>
            <person name="Lin Y.-C."/>
            <person name="Aerts A."/>
            <person name="Tisserant E."/>
            <person name="Veneault-Fourrey C."/>
            <person name="Joly D.L."/>
            <person name="Hacquard S."/>
            <person name="Amselem J."/>
            <person name="Cantarel B.L."/>
            <person name="Chiu R."/>
            <person name="Coutinho P.M."/>
            <person name="Feau N."/>
            <person name="Field M."/>
            <person name="Frey P."/>
            <person name="Gelhaye E."/>
            <person name="Goldberg J."/>
            <person name="Grabherr M.G."/>
            <person name="Kodira C.D."/>
            <person name="Kohler A."/>
            <person name="Kuees U."/>
            <person name="Lindquist E.A."/>
            <person name="Lucas S.M."/>
            <person name="Mago R."/>
            <person name="Mauceli E."/>
            <person name="Morin E."/>
            <person name="Murat C."/>
            <person name="Pangilinan J.L."/>
            <person name="Park R."/>
            <person name="Pearson M."/>
            <person name="Quesneville H."/>
            <person name="Rouhier N."/>
            <person name="Sakthikumar S."/>
            <person name="Salamov A.A."/>
            <person name="Schmutz J."/>
            <person name="Selles B."/>
            <person name="Shapiro H."/>
            <person name="Tanguay P."/>
            <person name="Tuskan G.A."/>
            <person name="Henrissat B."/>
            <person name="Van de Peer Y."/>
            <person name="Rouze P."/>
            <person name="Ellis J.G."/>
            <person name="Dodds P.N."/>
            <person name="Schein J.E."/>
            <person name="Zhong S."/>
            <person name="Hamelin R.C."/>
            <person name="Grigoriev I.V."/>
            <person name="Szabo L.J."/>
            <person name="Martin F."/>
        </authorList>
    </citation>
    <scope>NUCLEOTIDE SEQUENCE [LARGE SCALE GENOMIC DNA]</scope>
    <source>
        <strain evidence="4">98AG31 / pathotype 3-4-7</strain>
    </source>
</reference>
<keyword evidence="4" id="KW-1185">Reference proteome</keyword>
<dbReference type="EMBL" id="GL883092">
    <property type="protein sequence ID" value="EGG11507.1"/>
    <property type="molecule type" value="Genomic_DNA"/>
</dbReference>
<evidence type="ECO:0000256" key="1">
    <source>
        <dbReference type="SAM" id="MobiDB-lite"/>
    </source>
</evidence>
<proteinExistence type="predicted"/>
<dbReference type="AlphaFoldDB" id="F4R730"/>
<protein>
    <recommendedName>
        <fullName evidence="5">Secreted protein</fullName>
    </recommendedName>
</protein>
<feature type="region of interest" description="Disordered" evidence="1">
    <location>
        <begin position="138"/>
        <end position="165"/>
    </location>
</feature>
<feature type="signal peptide" evidence="2">
    <location>
        <begin position="1"/>
        <end position="22"/>
    </location>
</feature>
<dbReference type="VEuPathDB" id="FungiDB:MELLADRAFT_102534"/>
<dbReference type="KEGG" id="mlr:MELLADRAFT_102534"/>
<feature type="compositionally biased region" description="Polar residues" evidence="1">
    <location>
        <begin position="141"/>
        <end position="155"/>
    </location>
</feature>
<evidence type="ECO:0000313" key="3">
    <source>
        <dbReference type="EMBL" id="EGG11507.1"/>
    </source>
</evidence>
<sequence length="192" mass="20469">MVHKLNAILSLALICLCQSISCGVSFDCGHSFSAATGPNNHGEDIHLTIQFRQTKWLASLPVMVPVCSAIPSHATVPQCALIALRTTVSSLCQDSNGLAYTCSGQCQGFSTCSNCDHAGSINTNHDIGVTSTLQVHDFNHNDQNSPQTDSNSQTHDLNHDNHKFQPDSAAATSNTFAGSICLSSFVMIYSIL</sequence>
<accession>F4R730</accession>
<name>F4R730_MELLP</name>
<keyword evidence="2" id="KW-0732">Signal</keyword>
<evidence type="ECO:0000256" key="2">
    <source>
        <dbReference type="SAM" id="SignalP"/>
    </source>
</evidence>